<organism evidence="1">
    <name type="scientific">Aphanomyces astaci</name>
    <name type="common">Crayfish plague agent</name>
    <dbReference type="NCBI Taxonomy" id="112090"/>
    <lineage>
        <taxon>Eukaryota</taxon>
        <taxon>Sar</taxon>
        <taxon>Stramenopiles</taxon>
        <taxon>Oomycota</taxon>
        <taxon>Saprolegniomycetes</taxon>
        <taxon>Saprolegniales</taxon>
        <taxon>Verrucalvaceae</taxon>
        <taxon>Aphanomyces</taxon>
    </lineage>
</organism>
<evidence type="ECO:0000313" key="1">
    <source>
        <dbReference type="EMBL" id="ETV67541.1"/>
    </source>
</evidence>
<proteinExistence type="predicted"/>
<dbReference type="RefSeq" id="XP_009842945.1">
    <property type="nucleotide sequence ID" value="XM_009844643.1"/>
</dbReference>
<protein>
    <submittedName>
        <fullName evidence="1">Uncharacterized protein</fullName>
    </submittedName>
</protein>
<dbReference type="VEuPathDB" id="FungiDB:H257_16272"/>
<name>W4FKZ2_APHAT</name>
<dbReference type="EMBL" id="KI913196">
    <property type="protein sequence ID" value="ETV67541.1"/>
    <property type="molecule type" value="Genomic_DNA"/>
</dbReference>
<sequence length="317" mass="35630">MNHLLHLPSGRPNRGDEDRAFEENEGFFYHPTVQHMQPLVAKAFRKHVYDKSNNYHIKPPKTHYRIAHLVHPGLKPILALRHRTLRKNSLIPTHLRWPTPLTHGELDLSRLTITSPSTSVLLTDWIIDSGTIASCTPHKSYFRLSMFRSCSMTLTIGDGGQLPILGYDPVDLTVLSRNITKGPDHQSEPHFLSLPFGLYCPNVKFNLLSVRHAVSSGYQVKFDHPEHCLFILDKTYYFRAAVNILGLYSFSATEVPSGCPLPPRDTLTTRAMLDGFKAFLVANPVSPPLPSHPPSLHSTAFTASVHFPSHHQALNAF</sequence>
<gene>
    <name evidence="1" type="ORF">H257_16272</name>
</gene>
<dbReference type="STRING" id="112090.W4FKZ2"/>
<dbReference type="OrthoDB" id="88117at2759"/>
<reference evidence="1" key="1">
    <citation type="submission" date="2013-12" db="EMBL/GenBank/DDBJ databases">
        <title>The Genome Sequence of Aphanomyces astaci APO3.</title>
        <authorList>
            <consortium name="The Broad Institute Genomics Platform"/>
            <person name="Russ C."/>
            <person name="Tyler B."/>
            <person name="van West P."/>
            <person name="Dieguez-Uribeondo J."/>
            <person name="Young S.K."/>
            <person name="Zeng Q."/>
            <person name="Gargeya S."/>
            <person name="Fitzgerald M."/>
            <person name="Abouelleil A."/>
            <person name="Alvarado L."/>
            <person name="Chapman S.B."/>
            <person name="Gainer-Dewar J."/>
            <person name="Goldberg J."/>
            <person name="Griggs A."/>
            <person name="Gujja S."/>
            <person name="Hansen M."/>
            <person name="Howarth C."/>
            <person name="Imamovic A."/>
            <person name="Ireland A."/>
            <person name="Larimer J."/>
            <person name="McCowan C."/>
            <person name="Murphy C."/>
            <person name="Pearson M."/>
            <person name="Poon T.W."/>
            <person name="Priest M."/>
            <person name="Roberts A."/>
            <person name="Saif S."/>
            <person name="Shea T."/>
            <person name="Sykes S."/>
            <person name="Wortman J."/>
            <person name="Nusbaum C."/>
            <person name="Birren B."/>
        </authorList>
    </citation>
    <scope>NUCLEOTIDE SEQUENCE [LARGE SCALE GENOMIC DNA]</scope>
    <source>
        <strain evidence="1">APO3</strain>
    </source>
</reference>
<accession>W4FKZ2</accession>
<dbReference type="AlphaFoldDB" id="W4FKZ2"/>
<dbReference type="GeneID" id="20818268"/>